<proteinExistence type="predicted"/>
<dbReference type="GO" id="GO:0046872">
    <property type="term" value="F:metal ion binding"/>
    <property type="evidence" value="ECO:0007669"/>
    <property type="project" value="UniProtKB-KW"/>
</dbReference>
<organism evidence="7 8">
    <name type="scientific">Natranaerovirga pectinivora</name>
    <dbReference type="NCBI Taxonomy" id="682400"/>
    <lineage>
        <taxon>Bacteria</taxon>
        <taxon>Bacillati</taxon>
        <taxon>Bacillota</taxon>
        <taxon>Clostridia</taxon>
        <taxon>Lachnospirales</taxon>
        <taxon>Natranaerovirgaceae</taxon>
        <taxon>Natranaerovirga</taxon>
    </lineage>
</organism>
<dbReference type="CDD" id="cd24035">
    <property type="entry name" value="ASKHA_NBD_O66634-like_rpt2"/>
    <property type="match status" value="1"/>
</dbReference>
<comment type="cofactor">
    <cofactor evidence="1">
        <name>[4Fe-4S] cluster</name>
        <dbReference type="ChEBI" id="CHEBI:49883"/>
    </cofactor>
</comment>
<keyword evidence="3" id="KW-0408">Iron</keyword>
<evidence type="ECO:0000259" key="5">
    <source>
        <dbReference type="Pfam" id="PF01869"/>
    </source>
</evidence>
<feature type="domain" description="DUF2229" evidence="6">
    <location>
        <begin position="662"/>
        <end position="876"/>
    </location>
</feature>
<dbReference type="Proteomes" id="UP000294902">
    <property type="component" value="Unassembled WGS sequence"/>
</dbReference>
<keyword evidence="8" id="KW-1185">Reference proteome</keyword>
<dbReference type="OrthoDB" id="9802715at2"/>
<dbReference type="CDD" id="cd24034">
    <property type="entry name" value="ASKHA_NBD_O66634-like_rpt1"/>
    <property type="match status" value="1"/>
</dbReference>
<feature type="domain" description="ATPase BadF/BadG/BcrA/BcrD type" evidence="5">
    <location>
        <begin position="301"/>
        <end position="552"/>
    </location>
</feature>
<evidence type="ECO:0000313" key="7">
    <source>
        <dbReference type="EMBL" id="TCT15453.1"/>
    </source>
</evidence>
<dbReference type="SUPFAM" id="SSF53067">
    <property type="entry name" value="Actin-like ATPase domain"/>
    <property type="match status" value="2"/>
</dbReference>
<keyword evidence="2" id="KW-0479">Metal-binding</keyword>
<protein>
    <submittedName>
        <fullName evidence="7">Putative CoA-substrate-specific enzyme activase</fullName>
    </submittedName>
</protein>
<evidence type="ECO:0000256" key="2">
    <source>
        <dbReference type="ARBA" id="ARBA00022723"/>
    </source>
</evidence>
<evidence type="ECO:0000259" key="6">
    <source>
        <dbReference type="Pfam" id="PF09989"/>
    </source>
</evidence>
<feature type="domain" description="ATPase BadF/BadG/BcrA/BcrD type" evidence="5">
    <location>
        <begin position="95"/>
        <end position="248"/>
    </location>
</feature>
<comment type="caution">
    <text evidence="7">The sequence shown here is derived from an EMBL/GenBank/DDBJ whole genome shotgun (WGS) entry which is preliminary data.</text>
</comment>
<dbReference type="RefSeq" id="WP_132251164.1">
    <property type="nucleotide sequence ID" value="NZ_SMAL01000003.1"/>
</dbReference>
<dbReference type="InterPro" id="IPR002731">
    <property type="entry name" value="ATPase_BadF"/>
</dbReference>
<dbReference type="PANTHER" id="PTHR32329:SF7">
    <property type="entry name" value="ACTIVATOR OF 2-HYDROXYACYL-COA-HYDRATASE"/>
    <property type="match status" value="1"/>
</dbReference>
<dbReference type="NCBIfam" id="TIGR00241">
    <property type="entry name" value="CoA_E_activ"/>
    <property type="match status" value="1"/>
</dbReference>
<name>A0A4R3MMD1_9FIRM</name>
<dbReference type="Pfam" id="PF09989">
    <property type="entry name" value="DUF2229"/>
    <property type="match status" value="1"/>
</dbReference>
<gene>
    <name evidence="7" type="ORF">EDC18_103158</name>
</gene>
<dbReference type="InterPro" id="IPR018709">
    <property type="entry name" value="CoA_activase_DUF2229"/>
</dbReference>
<keyword evidence="4" id="KW-0411">Iron-sulfur</keyword>
<dbReference type="InterPro" id="IPR051805">
    <property type="entry name" value="Dehydratase_Activator_Redct"/>
</dbReference>
<dbReference type="PANTHER" id="PTHR32329">
    <property type="entry name" value="BIFUNCTIONAL PROTEIN [INCLUDES 2-HYDROXYACYL-COA DEHYDRATASE (N-TER) AND ITS ACTIVATOR DOMAIN (C_TERM)-RELATED"/>
    <property type="match status" value="1"/>
</dbReference>
<evidence type="ECO:0000256" key="3">
    <source>
        <dbReference type="ARBA" id="ARBA00023004"/>
    </source>
</evidence>
<dbReference type="EMBL" id="SMAL01000003">
    <property type="protein sequence ID" value="TCT15453.1"/>
    <property type="molecule type" value="Genomic_DNA"/>
</dbReference>
<reference evidence="7 8" key="1">
    <citation type="submission" date="2019-03" db="EMBL/GenBank/DDBJ databases">
        <title>Genomic Encyclopedia of Type Strains, Phase IV (KMG-IV): sequencing the most valuable type-strain genomes for metagenomic binning, comparative biology and taxonomic classification.</title>
        <authorList>
            <person name="Goeker M."/>
        </authorList>
    </citation>
    <scope>NUCLEOTIDE SEQUENCE [LARGE SCALE GENOMIC DNA]</scope>
    <source>
        <strain evidence="7 8">DSM 24629</strain>
    </source>
</reference>
<dbReference type="GO" id="GO:0051536">
    <property type="term" value="F:iron-sulfur cluster binding"/>
    <property type="evidence" value="ECO:0007669"/>
    <property type="project" value="UniProtKB-KW"/>
</dbReference>
<dbReference type="InterPro" id="IPR008275">
    <property type="entry name" value="CoA_E_activase_dom"/>
</dbReference>
<dbReference type="Gene3D" id="3.40.50.11900">
    <property type="match status" value="1"/>
</dbReference>
<accession>A0A4R3MMD1</accession>
<evidence type="ECO:0000256" key="1">
    <source>
        <dbReference type="ARBA" id="ARBA00001966"/>
    </source>
</evidence>
<sequence length="1437" mass="160880">MKSIGLCIGASTVSFVLTKKDNNDIHILESKSIPHEGHPLKILKHIFDDYDLKNIDRVAVTGRKFKNLVTASTLSEPEAVEYAFRFQKKSYDNVNLILSAGGETFMVYELDRDGRIIDVLTGNKCASGTGEFFLQQIKRMGLSIDEAMSSPSNDSYKVAGRCSVFCKSDCTHALNKGTPKENVIGGLCDMMGKKLYELLKNHDTKRALIIGGTSRNSKMVSFLTNKMDQLYVPNYSYCYEALGTALWALENETKPVDGLDTFLNNKHSSFSFLEDLKNYESYVEFKSTANSEAKENDVCILGLDVGSTTTKAVIIRQSDQAILASCYLRTNGDPIEASKNCYKDLQSQLNNPVSIIGLGVTGSGRQIAGLHALTPSVMNEIIAHATAAIYFDPEVDTIFEIGGQDAKYTYITNGVPSDYAMNEACSAGTGSFLEEAAKESLDIEMTAIEKYALNSKKPPNFSDQCSAFISSDIKSAIQEGISVEDITAGLVYSICMNYSNRVKGSRPVGKKIFMQGGVCYNKAVPIAMAAMTGKHIIVPPNPGLMGAFGAALEVKNKIDLGLISPMSFDLDDLSSRDVSYKEPFVCAGGKEKCDRKCNINRIIIQGRVYPFGGACNLYERTFVEEKKKDYEITNYVAHREHLVFEKYSVSYGERIDEVQNKKIGMLNSLLTNSLYPMYYNFFYSLGYDIVLPKNVDEDGFEQKSSAFCYPVELSHGLFGSLLKEKDVDKIFLPHVKSFPVKNSDDVTVTCPFVQGEPYYLQSAFKDSIDKEIISPVLDFNSAYSTQKEIFIKIGVNLGHKKNVVEKAFDIAINAQLSFHNECQETGKAFLEDLERNPDETAIVLFGRPYNAFTKIANMGIPHKFASRNYRIIPHDFLPSAQEYSLENMYWAMGQLIMKASRFVEKHPQLFGSFITNFSCGPDSFVIGYFRNIMGKKPSLTLELDSHTADAGIDTRIEAFLDIIKSYKLLQKQPLMMAMEDYSPARTIVENDNLFIIDSNNNKYPLNHPKVHVLIPSMGDIGSKLLAATFRHVGIKATAVTTPTDEEMKTGRAHSSCKECIPLMLTIGSLINYLDTREKEDELLVYFMPDTSGPCRFGQYNILMKQVIEKRKIKDVALFSLTSENSYAGLGTKFVLRAWQSVIISDILDDIYSAILVLSKDPIDGLYKYHKVCENILLSVEKNSWKDLKAVLEKTAKELESIPRKQEIGSSIKVGLVGEIYVRRDHFSRQRLVERLAEKDIIVKVSPIAEWIYYCDYLVKNKISTKATFKDQFRTKLQSYFKVNVEKSVKKIFATTGLYEYHLIDVDEIIDSVKDIISPMLTGEAILTTGAAITEIVEQVDGVISIGPFGCMPGRIAEALISDNLDRRKEQVSHDKLMVRKIQERFPKLPFLAIEVDGNVLPQVTEAKLESFCLQVKRVNDEIQTYKNKDYVTASNNK</sequence>
<evidence type="ECO:0000256" key="4">
    <source>
        <dbReference type="ARBA" id="ARBA00023014"/>
    </source>
</evidence>
<dbReference type="Pfam" id="PF01869">
    <property type="entry name" value="BcrAD_BadFG"/>
    <property type="match status" value="2"/>
</dbReference>
<evidence type="ECO:0000313" key="8">
    <source>
        <dbReference type="Proteomes" id="UP000294902"/>
    </source>
</evidence>
<dbReference type="InterPro" id="IPR043129">
    <property type="entry name" value="ATPase_NBD"/>
</dbReference>
<dbReference type="Gene3D" id="3.30.420.40">
    <property type="match status" value="4"/>
</dbReference>